<reference evidence="2" key="2">
    <citation type="submission" date="2020-06" db="EMBL/GenBank/DDBJ databases">
        <title>Helianthus annuus Genome sequencing and assembly Release 2.</title>
        <authorList>
            <person name="Gouzy J."/>
            <person name="Langlade N."/>
            <person name="Munos S."/>
        </authorList>
    </citation>
    <scope>NUCLEOTIDE SEQUENCE</scope>
    <source>
        <tissue evidence="2">Leaves</tissue>
    </source>
</reference>
<organism evidence="2 3">
    <name type="scientific">Helianthus annuus</name>
    <name type="common">Common sunflower</name>
    <dbReference type="NCBI Taxonomy" id="4232"/>
    <lineage>
        <taxon>Eukaryota</taxon>
        <taxon>Viridiplantae</taxon>
        <taxon>Streptophyta</taxon>
        <taxon>Embryophyta</taxon>
        <taxon>Tracheophyta</taxon>
        <taxon>Spermatophyta</taxon>
        <taxon>Magnoliopsida</taxon>
        <taxon>eudicotyledons</taxon>
        <taxon>Gunneridae</taxon>
        <taxon>Pentapetalae</taxon>
        <taxon>asterids</taxon>
        <taxon>campanulids</taxon>
        <taxon>Asterales</taxon>
        <taxon>Asteraceae</taxon>
        <taxon>Asteroideae</taxon>
        <taxon>Heliantheae alliance</taxon>
        <taxon>Heliantheae</taxon>
        <taxon>Helianthus</taxon>
    </lineage>
</organism>
<gene>
    <name evidence="2" type="ORF">HanXRQr2_Chr15g0713691</name>
</gene>
<feature type="region of interest" description="Disordered" evidence="1">
    <location>
        <begin position="87"/>
        <end position="161"/>
    </location>
</feature>
<sequence length="161" mass="17647">MRNWSVPLLSISPPSFPFTSIRVCFSWGQGDRDWLVIRKKRERTEMSLRDALKVPNFSVLDFDFDELAEGEVPFLKQISSAAQEIRPLVTQDASEPSAAEATSSIPTPTKGAAGSSGSQSGKKSILDDVDDDPEIRSLDEALQYRPSSVSLKSKGVMPDAE</sequence>
<accession>A0A9K3E590</accession>
<evidence type="ECO:0000256" key="1">
    <source>
        <dbReference type="SAM" id="MobiDB-lite"/>
    </source>
</evidence>
<dbReference type="Gramene" id="mRNA:HanXRQr2_Chr15g0713691">
    <property type="protein sequence ID" value="mRNA:HanXRQr2_Chr15g0713691"/>
    <property type="gene ID" value="HanXRQr2_Chr15g0713691"/>
</dbReference>
<feature type="compositionally biased region" description="Low complexity" evidence="1">
    <location>
        <begin position="93"/>
        <end position="123"/>
    </location>
</feature>
<evidence type="ECO:0000313" key="3">
    <source>
        <dbReference type="Proteomes" id="UP000215914"/>
    </source>
</evidence>
<reference evidence="2" key="1">
    <citation type="journal article" date="2017" name="Nature">
        <title>The sunflower genome provides insights into oil metabolism, flowering and Asterid evolution.</title>
        <authorList>
            <person name="Badouin H."/>
            <person name="Gouzy J."/>
            <person name="Grassa C.J."/>
            <person name="Murat F."/>
            <person name="Staton S.E."/>
            <person name="Cottret L."/>
            <person name="Lelandais-Briere C."/>
            <person name="Owens G.L."/>
            <person name="Carrere S."/>
            <person name="Mayjonade B."/>
            <person name="Legrand L."/>
            <person name="Gill N."/>
            <person name="Kane N.C."/>
            <person name="Bowers J.E."/>
            <person name="Hubner S."/>
            <person name="Bellec A."/>
            <person name="Berard A."/>
            <person name="Berges H."/>
            <person name="Blanchet N."/>
            <person name="Boniface M.C."/>
            <person name="Brunel D."/>
            <person name="Catrice O."/>
            <person name="Chaidir N."/>
            <person name="Claudel C."/>
            <person name="Donnadieu C."/>
            <person name="Faraut T."/>
            <person name="Fievet G."/>
            <person name="Helmstetter N."/>
            <person name="King M."/>
            <person name="Knapp S.J."/>
            <person name="Lai Z."/>
            <person name="Le Paslier M.C."/>
            <person name="Lippi Y."/>
            <person name="Lorenzon L."/>
            <person name="Mandel J.R."/>
            <person name="Marage G."/>
            <person name="Marchand G."/>
            <person name="Marquand E."/>
            <person name="Bret-Mestries E."/>
            <person name="Morien E."/>
            <person name="Nambeesan S."/>
            <person name="Nguyen T."/>
            <person name="Pegot-Espagnet P."/>
            <person name="Pouilly N."/>
            <person name="Raftis F."/>
            <person name="Sallet E."/>
            <person name="Schiex T."/>
            <person name="Thomas J."/>
            <person name="Vandecasteele C."/>
            <person name="Vares D."/>
            <person name="Vear F."/>
            <person name="Vautrin S."/>
            <person name="Crespi M."/>
            <person name="Mangin B."/>
            <person name="Burke J.M."/>
            <person name="Salse J."/>
            <person name="Munos S."/>
            <person name="Vincourt P."/>
            <person name="Rieseberg L.H."/>
            <person name="Langlade N.B."/>
        </authorList>
    </citation>
    <scope>NUCLEOTIDE SEQUENCE</scope>
    <source>
        <tissue evidence="2">Leaves</tissue>
    </source>
</reference>
<comment type="caution">
    <text evidence="2">The sequence shown here is derived from an EMBL/GenBank/DDBJ whole genome shotgun (WGS) entry which is preliminary data.</text>
</comment>
<dbReference type="EMBL" id="MNCJ02000330">
    <property type="protein sequence ID" value="KAF5766294.1"/>
    <property type="molecule type" value="Genomic_DNA"/>
</dbReference>
<keyword evidence="3" id="KW-1185">Reference proteome</keyword>
<protein>
    <submittedName>
        <fullName evidence="2">Uncharacterized protein</fullName>
    </submittedName>
</protein>
<dbReference type="AlphaFoldDB" id="A0A9K3E590"/>
<name>A0A9K3E590_HELAN</name>
<proteinExistence type="predicted"/>
<dbReference type="Proteomes" id="UP000215914">
    <property type="component" value="Unassembled WGS sequence"/>
</dbReference>
<evidence type="ECO:0000313" key="2">
    <source>
        <dbReference type="EMBL" id="KAF5766294.1"/>
    </source>
</evidence>